<dbReference type="STRING" id="414004.CENSYa_1281"/>
<reference evidence="1 2" key="1">
    <citation type="journal article" date="2006" name="Proc. Natl. Acad. Sci. U.S.A.">
        <title>Genomic analysis of the uncultivated marine crenarchaeote Cenarchaeum symbiosum.</title>
        <authorList>
            <person name="Hallam S.J."/>
            <person name="Konstantinidis K.T."/>
            <person name="Putnam N."/>
            <person name="Schleper C."/>
            <person name="Watanabe Y."/>
            <person name="Sugahara J."/>
            <person name="Preston C."/>
            <person name="de la Torre J."/>
            <person name="Richardson P.M."/>
            <person name="DeLong E.F."/>
        </authorList>
    </citation>
    <scope>NUCLEOTIDE SEQUENCE [LARGE SCALE GENOMIC DNA]</scope>
    <source>
        <strain evidence="2">A</strain>
    </source>
</reference>
<sequence length="115" mass="12583">MNFGGPAAAGARPLPCEAQLRARNLPGKFFPAPESELPPPDRECLGSGAVKKQSWQNSCLNYGLRRRGQALIPAPGFKIINSERMCLIHGWTPLEQQNRGLCPWTCLKTSSSYTA</sequence>
<name>A0RX37_CENSY</name>
<evidence type="ECO:0000313" key="1">
    <source>
        <dbReference type="EMBL" id="ABK77904.1"/>
    </source>
</evidence>
<dbReference type="AlphaFoldDB" id="A0RX37"/>
<gene>
    <name evidence="1" type="ordered locus">CENSYa_1281</name>
</gene>
<proteinExistence type="predicted"/>
<dbReference type="Proteomes" id="UP000000758">
    <property type="component" value="Chromosome"/>
</dbReference>
<dbReference type="KEGG" id="csy:CENSYa_1281"/>
<keyword evidence="2" id="KW-1185">Reference proteome</keyword>
<accession>A0RX37</accession>
<protein>
    <submittedName>
        <fullName evidence="1">Uncharacterized protein</fullName>
    </submittedName>
</protein>
<evidence type="ECO:0000313" key="2">
    <source>
        <dbReference type="Proteomes" id="UP000000758"/>
    </source>
</evidence>
<organism evidence="1 2">
    <name type="scientific">Cenarchaeum symbiosum (strain A)</name>
    <dbReference type="NCBI Taxonomy" id="414004"/>
    <lineage>
        <taxon>Archaea</taxon>
        <taxon>Nitrososphaerota</taxon>
        <taxon>Candidatus Cenarchaeales</taxon>
        <taxon>Candidatus Cenarchaeaceae</taxon>
        <taxon>Candidatus Cenarchaeum</taxon>
    </lineage>
</organism>
<dbReference type="EMBL" id="DP000238">
    <property type="protein sequence ID" value="ABK77904.1"/>
    <property type="molecule type" value="Genomic_DNA"/>
</dbReference>
<dbReference type="EnsemblBacteria" id="ABK77904">
    <property type="protein sequence ID" value="ABK77904"/>
    <property type="gene ID" value="CENSYa_1281"/>
</dbReference>
<dbReference type="HOGENOM" id="CLU_2103391_0_0_2"/>